<feature type="transmembrane region" description="Helical" evidence="1">
    <location>
        <begin position="331"/>
        <end position="352"/>
    </location>
</feature>
<name>A0A1G6U598_NIADE</name>
<dbReference type="GO" id="GO:0016020">
    <property type="term" value="C:membrane"/>
    <property type="evidence" value="ECO:0007669"/>
    <property type="project" value="TreeGrafter"/>
</dbReference>
<dbReference type="Pfam" id="PF01757">
    <property type="entry name" value="Acyl_transf_3"/>
    <property type="match status" value="1"/>
</dbReference>
<evidence type="ECO:0000256" key="1">
    <source>
        <dbReference type="SAM" id="Phobius"/>
    </source>
</evidence>
<dbReference type="PANTHER" id="PTHR23028">
    <property type="entry name" value="ACETYLTRANSFERASE"/>
    <property type="match status" value="1"/>
</dbReference>
<dbReference type="PANTHER" id="PTHR23028:SF53">
    <property type="entry name" value="ACYL_TRANSF_3 DOMAIN-CONTAINING PROTEIN"/>
    <property type="match status" value="1"/>
</dbReference>
<dbReference type="GO" id="GO:0000271">
    <property type="term" value="P:polysaccharide biosynthetic process"/>
    <property type="evidence" value="ECO:0007669"/>
    <property type="project" value="TreeGrafter"/>
</dbReference>
<feature type="domain" description="Acyltransferase 3" evidence="2">
    <location>
        <begin position="12"/>
        <end position="347"/>
    </location>
</feature>
<keyword evidence="1" id="KW-0472">Membrane</keyword>
<feature type="transmembrane region" description="Helical" evidence="1">
    <location>
        <begin position="230"/>
        <end position="250"/>
    </location>
</feature>
<keyword evidence="3" id="KW-0378">Hydrolase</keyword>
<dbReference type="InterPro" id="IPR050879">
    <property type="entry name" value="Acyltransferase_3"/>
</dbReference>
<dbReference type="GO" id="GO:0016787">
    <property type="term" value="F:hydrolase activity"/>
    <property type="evidence" value="ECO:0007669"/>
    <property type="project" value="UniProtKB-KW"/>
</dbReference>
<feature type="transmembrane region" description="Helical" evidence="1">
    <location>
        <begin position="92"/>
        <end position="111"/>
    </location>
</feature>
<dbReference type="GO" id="GO:0016747">
    <property type="term" value="F:acyltransferase activity, transferring groups other than amino-acyl groups"/>
    <property type="evidence" value="ECO:0007669"/>
    <property type="project" value="InterPro"/>
</dbReference>
<feature type="transmembrane region" description="Helical" evidence="1">
    <location>
        <begin position="302"/>
        <end position="325"/>
    </location>
</feature>
<keyword evidence="1" id="KW-0812">Transmembrane</keyword>
<feature type="transmembrane region" description="Helical" evidence="1">
    <location>
        <begin position="262"/>
        <end position="281"/>
    </location>
</feature>
<keyword evidence="3" id="KW-0012">Acyltransferase</keyword>
<sequence length="366" mass="42927">MASISKSIYFPQLDVLRGIAFLLIFFFHAWHPENGSQEGISFLSFLHTQFWMGIEIFFILSSFLLTLLGLYEYEATGRFSLLKFFTRRVLRIWPLYFAFLAVAFFVLKPVSTHFGDRLTLPAPLFYVLFISNFYAPDHVFFLRILWSISVEEQFYVILGFALKLLHRKLSIIFVILLFTGVGFILFSFHEKKSSYFSTLNYFLDFSVGGLTAIVYKRFKCKIGNFFDRLPSLWLNVFYCYIPFQLVLFYMVNSNQGDFYLNFSNRCLIVIYTGLFILERLSNKRRWVLFSVGRRFLIFTGKISYGLYVFHGLAISITSIFIVKLLACQNNVILILISLCITYTLAVLSFYFFEAYFLRLKSRIKSG</sequence>
<keyword evidence="1" id="KW-1133">Transmembrane helix</keyword>
<dbReference type="OrthoDB" id="290051at2"/>
<reference evidence="4" key="1">
    <citation type="submission" date="2016-10" db="EMBL/GenBank/DDBJ databases">
        <authorList>
            <person name="Varghese N."/>
            <person name="Submissions S."/>
        </authorList>
    </citation>
    <scope>NUCLEOTIDE SEQUENCE [LARGE SCALE GENOMIC DNA]</scope>
    <source>
        <strain evidence="4">DSM 25811 / CCM 8410 / LMG 26954 / E90</strain>
    </source>
</reference>
<dbReference type="InterPro" id="IPR002656">
    <property type="entry name" value="Acyl_transf_3_dom"/>
</dbReference>
<accession>A0A1G6U598</accession>
<feature type="transmembrane region" description="Helical" evidence="1">
    <location>
        <begin position="50"/>
        <end position="71"/>
    </location>
</feature>
<organism evidence="3 4">
    <name type="scientific">Niabella drilacis (strain DSM 25811 / CCM 8410 / CCUG 62505 / LMG 26954 / E90)</name>
    <dbReference type="NCBI Taxonomy" id="1285928"/>
    <lineage>
        <taxon>Bacteria</taxon>
        <taxon>Pseudomonadati</taxon>
        <taxon>Bacteroidota</taxon>
        <taxon>Chitinophagia</taxon>
        <taxon>Chitinophagales</taxon>
        <taxon>Chitinophagaceae</taxon>
        <taxon>Niabella</taxon>
    </lineage>
</organism>
<protein>
    <submittedName>
        <fullName evidence="3">Peptidoglycan/LPS O-acetylase OafA/YrhL, contains acyltransferase and SGNH-hydrolase domains</fullName>
    </submittedName>
</protein>
<feature type="transmembrane region" description="Helical" evidence="1">
    <location>
        <begin position="201"/>
        <end position="218"/>
    </location>
</feature>
<proteinExistence type="predicted"/>
<evidence type="ECO:0000313" key="4">
    <source>
        <dbReference type="Proteomes" id="UP000198757"/>
    </source>
</evidence>
<keyword evidence="3" id="KW-0808">Transferase</keyword>
<keyword evidence="4" id="KW-1185">Reference proteome</keyword>
<dbReference type="EMBL" id="FMZO01000008">
    <property type="protein sequence ID" value="SDD36560.1"/>
    <property type="molecule type" value="Genomic_DNA"/>
</dbReference>
<evidence type="ECO:0000259" key="2">
    <source>
        <dbReference type="Pfam" id="PF01757"/>
    </source>
</evidence>
<evidence type="ECO:0000313" key="3">
    <source>
        <dbReference type="EMBL" id="SDD36560.1"/>
    </source>
</evidence>
<dbReference type="STRING" id="1285928.SAMN04487894_108153"/>
<dbReference type="AlphaFoldDB" id="A0A1G6U598"/>
<dbReference type="RefSeq" id="WP_090391084.1">
    <property type="nucleotide sequence ID" value="NZ_FMZO01000008.1"/>
</dbReference>
<dbReference type="Proteomes" id="UP000198757">
    <property type="component" value="Unassembled WGS sequence"/>
</dbReference>
<feature type="transmembrane region" description="Helical" evidence="1">
    <location>
        <begin position="12"/>
        <end position="30"/>
    </location>
</feature>
<gene>
    <name evidence="3" type="ORF">SAMN04487894_108153</name>
</gene>
<feature type="transmembrane region" description="Helical" evidence="1">
    <location>
        <begin position="169"/>
        <end position="189"/>
    </location>
</feature>